<dbReference type="EMBL" id="CARXXK010000002">
    <property type="protein sequence ID" value="CAI6357949.1"/>
    <property type="molecule type" value="Genomic_DNA"/>
</dbReference>
<evidence type="ECO:0000313" key="2">
    <source>
        <dbReference type="Proteomes" id="UP001160148"/>
    </source>
</evidence>
<keyword evidence="2" id="KW-1185">Reference proteome</keyword>
<sequence>MTSNVSGRKILNKICSILTSDQSVNIDETVFNFQVVIIPKGGKPKPSWEYLDLFTKNKKCVIQINNEDELCCPRAIIVGLSYKTDVILGHKLTDSQIKDLRHGRNNIQTRFTKELCQKLEIYDNRPFTYRDIENIETFLNIQVKVVNVDNFCEIDYSGKENRIKIYLLKKNEHFNTIYSMSSFMERVYYCELCDTGYNNKTKHVCKKGPWLKWNLCNEDYHIQDLRKEKQFCQECDIVLILNV</sequence>
<dbReference type="Proteomes" id="UP001160148">
    <property type="component" value="Unassembled WGS sequence"/>
</dbReference>
<organism evidence="1 2">
    <name type="scientific">Macrosiphum euphorbiae</name>
    <name type="common">potato aphid</name>
    <dbReference type="NCBI Taxonomy" id="13131"/>
    <lineage>
        <taxon>Eukaryota</taxon>
        <taxon>Metazoa</taxon>
        <taxon>Ecdysozoa</taxon>
        <taxon>Arthropoda</taxon>
        <taxon>Hexapoda</taxon>
        <taxon>Insecta</taxon>
        <taxon>Pterygota</taxon>
        <taxon>Neoptera</taxon>
        <taxon>Paraneoptera</taxon>
        <taxon>Hemiptera</taxon>
        <taxon>Sternorrhyncha</taxon>
        <taxon>Aphidomorpha</taxon>
        <taxon>Aphidoidea</taxon>
        <taxon>Aphididae</taxon>
        <taxon>Macrosiphini</taxon>
        <taxon>Macrosiphum</taxon>
    </lineage>
</organism>
<name>A0AAV0WPG7_9HEMI</name>
<comment type="caution">
    <text evidence="1">The sequence shown here is derived from an EMBL/GenBank/DDBJ whole genome shotgun (WGS) entry which is preliminary data.</text>
</comment>
<protein>
    <submittedName>
        <fullName evidence="1">Uncharacterized protein</fullName>
    </submittedName>
</protein>
<dbReference type="AlphaFoldDB" id="A0AAV0WPG7"/>
<proteinExistence type="predicted"/>
<evidence type="ECO:0000313" key="1">
    <source>
        <dbReference type="EMBL" id="CAI6357949.1"/>
    </source>
</evidence>
<reference evidence="1 2" key="1">
    <citation type="submission" date="2023-01" db="EMBL/GenBank/DDBJ databases">
        <authorList>
            <person name="Whitehead M."/>
        </authorList>
    </citation>
    <scope>NUCLEOTIDE SEQUENCE [LARGE SCALE GENOMIC DNA]</scope>
</reference>
<gene>
    <name evidence="1" type="ORF">MEUPH1_LOCUS13518</name>
</gene>
<accession>A0AAV0WPG7</accession>